<dbReference type="OrthoDB" id="1652311at2"/>
<name>A0A380LK39_9FIRM</name>
<proteinExistence type="predicted"/>
<dbReference type="InterPro" id="IPR036514">
    <property type="entry name" value="SGNH_hydro_sf"/>
</dbReference>
<dbReference type="RefSeq" id="WP_022790578.1">
    <property type="nucleotide sequence ID" value="NZ_JAUDCN010000019.1"/>
</dbReference>
<evidence type="ECO:0000259" key="1">
    <source>
        <dbReference type="Pfam" id="PF13472"/>
    </source>
</evidence>
<feature type="domain" description="SGNH hydrolase-type esterase" evidence="1">
    <location>
        <begin position="110"/>
        <end position="237"/>
    </location>
</feature>
<dbReference type="Pfam" id="PF13472">
    <property type="entry name" value="Lipase_GDSL_2"/>
    <property type="match status" value="1"/>
</dbReference>
<dbReference type="Proteomes" id="UP000255523">
    <property type="component" value="Unassembled WGS sequence"/>
</dbReference>
<dbReference type="InterPro" id="IPR013830">
    <property type="entry name" value="SGNH_hydro"/>
</dbReference>
<keyword evidence="3" id="KW-1185">Reference proteome</keyword>
<organism evidence="2 3">
    <name type="scientific">Faecalicoccus pleomorphus</name>
    <dbReference type="NCBI Taxonomy" id="1323"/>
    <lineage>
        <taxon>Bacteria</taxon>
        <taxon>Bacillati</taxon>
        <taxon>Bacillota</taxon>
        <taxon>Erysipelotrichia</taxon>
        <taxon>Erysipelotrichales</taxon>
        <taxon>Erysipelotrichaceae</taxon>
        <taxon>Faecalicoccus</taxon>
    </lineage>
</organism>
<dbReference type="EMBL" id="UHFX01000003">
    <property type="protein sequence ID" value="SUO04189.1"/>
    <property type="molecule type" value="Genomic_DNA"/>
</dbReference>
<dbReference type="SUPFAM" id="SSF52266">
    <property type="entry name" value="SGNH hydrolase"/>
    <property type="match status" value="1"/>
</dbReference>
<dbReference type="GeneID" id="77462057"/>
<dbReference type="AlphaFoldDB" id="A0A380LK39"/>
<sequence length="256" mass="28873">MRRKLKLKPKVKRAGIIFLAVIVVLSGFLIYRVWNHNATLAQGLDYIQEQENKKVKELSSSLKDKKNAEMESAIESGQVDVFALFDDAVIFGDSRVMGFSVYHFFPESHVLASSGATIKDISNWVNQAQSMNPSLIFFSYGVNDMGLGLDSEGGYDTLYQSQIEQVVKVCPDATIVVNSIISATPAAIEKSPRWDKVDEYNKKIKAMCEKNDWIYVDNSEICQNGNADIYQADGVHFLQPFYTTWAENMIMTVRKQ</sequence>
<gene>
    <name evidence="2" type="ORF">NCTC11087_01090</name>
</gene>
<accession>A0A380LK39</accession>
<protein>
    <recommendedName>
        <fullName evidence="1">SGNH hydrolase-type esterase domain-containing protein</fullName>
    </recommendedName>
</protein>
<reference evidence="2 3" key="1">
    <citation type="submission" date="2018-06" db="EMBL/GenBank/DDBJ databases">
        <authorList>
            <consortium name="Pathogen Informatics"/>
            <person name="Doyle S."/>
        </authorList>
    </citation>
    <scope>NUCLEOTIDE SEQUENCE [LARGE SCALE GENOMIC DNA]</scope>
    <source>
        <strain evidence="2 3">NCTC11087</strain>
    </source>
</reference>
<dbReference type="Gene3D" id="3.40.50.1110">
    <property type="entry name" value="SGNH hydrolase"/>
    <property type="match status" value="1"/>
</dbReference>
<evidence type="ECO:0000313" key="3">
    <source>
        <dbReference type="Proteomes" id="UP000255523"/>
    </source>
</evidence>
<evidence type="ECO:0000313" key="2">
    <source>
        <dbReference type="EMBL" id="SUO04189.1"/>
    </source>
</evidence>